<proteinExistence type="predicted"/>
<dbReference type="InterPro" id="IPR006813">
    <property type="entry name" value="Glyco_trans_17"/>
</dbReference>
<evidence type="ECO:0000313" key="4">
    <source>
        <dbReference type="Proteomes" id="UP000821837"/>
    </source>
</evidence>
<reference evidence="3" key="2">
    <citation type="submission" date="2021-09" db="EMBL/GenBank/DDBJ databases">
        <authorList>
            <person name="Jia N."/>
            <person name="Wang J."/>
            <person name="Shi W."/>
            <person name="Du L."/>
            <person name="Sun Y."/>
            <person name="Zhan W."/>
            <person name="Jiang J."/>
            <person name="Wang Q."/>
            <person name="Zhang B."/>
            <person name="Ji P."/>
            <person name="Sakyi L.B."/>
            <person name="Cui X."/>
            <person name="Yuan T."/>
            <person name="Jiang B."/>
            <person name="Yang W."/>
            <person name="Lam T.T.-Y."/>
            <person name="Chang Q."/>
            <person name="Ding S."/>
            <person name="Wang X."/>
            <person name="Zhu J."/>
            <person name="Ruan X."/>
            <person name="Zhao L."/>
            <person name="Wei J."/>
            <person name="Que T."/>
            <person name="Du C."/>
            <person name="Cheng J."/>
            <person name="Dai P."/>
            <person name="Han X."/>
            <person name="Huang E."/>
            <person name="Gao Y."/>
            <person name="Liu J."/>
            <person name="Shao H."/>
            <person name="Ye R."/>
            <person name="Li L."/>
            <person name="Wei W."/>
            <person name="Wang X."/>
            <person name="Wang C."/>
            <person name="Huo Q."/>
            <person name="Li W."/>
            <person name="Guo W."/>
            <person name="Chen H."/>
            <person name="Chen S."/>
            <person name="Zhou L."/>
            <person name="Zhou L."/>
            <person name="Ni X."/>
            <person name="Tian J."/>
            <person name="Zhou Y."/>
            <person name="Sheng Y."/>
            <person name="Liu T."/>
            <person name="Pan Y."/>
            <person name="Xia L."/>
            <person name="Li J."/>
            <person name="Zhao F."/>
            <person name="Cao W."/>
        </authorList>
    </citation>
    <scope>NUCLEOTIDE SEQUENCE</scope>
    <source>
        <strain evidence="3">Rsan-2018</strain>
        <tissue evidence="3">Larvae</tissue>
    </source>
</reference>
<evidence type="ECO:0000256" key="1">
    <source>
        <dbReference type="SAM" id="MobiDB-lite"/>
    </source>
</evidence>
<accession>A0A9D4SSL0</accession>
<dbReference type="Pfam" id="PF04724">
    <property type="entry name" value="Glyco_transf_17"/>
    <property type="match status" value="1"/>
</dbReference>
<feature type="region of interest" description="Disordered" evidence="1">
    <location>
        <begin position="1"/>
        <end position="23"/>
    </location>
</feature>
<keyword evidence="2" id="KW-0812">Transmembrane</keyword>
<feature type="compositionally biased region" description="Low complexity" evidence="1">
    <location>
        <begin position="12"/>
        <end position="23"/>
    </location>
</feature>
<dbReference type="VEuPathDB" id="VectorBase:RSAN_031530"/>
<evidence type="ECO:0008006" key="5">
    <source>
        <dbReference type="Google" id="ProtNLM"/>
    </source>
</evidence>
<name>A0A9D4SSL0_RHISA</name>
<organism evidence="3 4">
    <name type="scientific">Rhipicephalus sanguineus</name>
    <name type="common">Brown dog tick</name>
    <name type="synonym">Ixodes sanguineus</name>
    <dbReference type="NCBI Taxonomy" id="34632"/>
    <lineage>
        <taxon>Eukaryota</taxon>
        <taxon>Metazoa</taxon>
        <taxon>Ecdysozoa</taxon>
        <taxon>Arthropoda</taxon>
        <taxon>Chelicerata</taxon>
        <taxon>Arachnida</taxon>
        <taxon>Acari</taxon>
        <taxon>Parasitiformes</taxon>
        <taxon>Ixodida</taxon>
        <taxon>Ixodoidea</taxon>
        <taxon>Ixodidae</taxon>
        <taxon>Rhipicephalinae</taxon>
        <taxon>Rhipicephalus</taxon>
        <taxon>Rhipicephalus</taxon>
    </lineage>
</organism>
<evidence type="ECO:0000256" key="2">
    <source>
        <dbReference type="SAM" id="Phobius"/>
    </source>
</evidence>
<comment type="caution">
    <text evidence="3">The sequence shown here is derived from an EMBL/GenBank/DDBJ whole genome shotgun (WGS) entry which is preliminary data.</text>
</comment>
<dbReference type="AlphaFoldDB" id="A0A9D4SSL0"/>
<protein>
    <recommendedName>
        <fullName evidence="5">Beta-1,4-mannosyl-glycoprotein beta-1,4-N-acetylglucosaminyltransferase</fullName>
    </recommendedName>
</protein>
<dbReference type="EMBL" id="JABSTV010001252">
    <property type="protein sequence ID" value="KAH7946995.1"/>
    <property type="molecule type" value="Genomic_DNA"/>
</dbReference>
<dbReference type="PANTHER" id="PTHR12224">
    <property type="entry name" value="BETA-1,4-MANNOSYL-GLYCOPROTEIN BETA-1,4-N-ACETYLGLUCOSAMINYL-TRANSFERASE"/>
    <property type="match status" value="1"/>
</dbReference>
<gene>
    <name evidence="3" type="ORF">HPB52_007101</name>
</gene>
<dbReference type="PANTHER" id="PTHR12224:SF0">
    <property type="entry name" value="BETA-1,4-MANNOSYL-GLYCOPROTEIN 4-BETA-N-ACETYLGLUCOSAMINYLTRANSFERASE"/>
    <property type="match status" value="1"/>
</dbReference>
<dbReference type="GO" id="GO:0003830">
    <property type="term" value="F:beta-1,4-mannosylglycoprotein 4-beta-N-acetylglucosaminyltransferase activity"/>
    <property type="evidence" value="ECO:0007669"/>
    <property type="project" value="InterPro"/>
</dbReference>
<feature type="transmembrane region" description="Helical" evidence="2">
    <location>
        <begin position="31"/>
        <end position="50"/>
    </location>
</feature>
<dbReference type="Proteomes" id="UP000821837">
    <property type="component" value="Chromosome 6"/>
</dbReference>
<dbReference type="GO" id="GO:0016020">
    <property type="term" value="C:membrane"/>
    <property type="evidence" value="ECO:0007669"/>
    <property type="project" value="InterPro"/>
</dbReference>
<sequence length="389" mass="43426">MTSASWPTTKEPVSSSSPSSLSVPTFKPKKVLTLFLLCTAISLVPGAIFLSCVTYKPVQHPQLFEKVIETNPSYRVDAASGTSRLACDVNASSNSVTSSIECFKPGMVPGLGTKMCVCRDGWHGADCAVPSAVWSTPAFRKWYSEGLVRRRSRPRAVFNGITLNHELDLLEIHVAELGDVVDRYVVVESNITFFGAAKPLYLQSNLRFGGYLGEHARKIVPLTLGPFECDRRDPFCPEYRSRNFTWHEGQRRLGNVADDDLFLLTDVDELPNRDVVLFLKYHDGYGEPIGLTLRSFLYGFFWEHRRATRVFAACTVAFLRTVYTNNVGKLRQGRRATAETMATGTGTVAEAWMVEGARPRFAGWHCSWCFNATGIQRKLMSAQRDDGVR</sequence>
<dbReference type="GO" id="GO:0006044">
    <property type="term" value="P:N-acetylglucosamine metabolic process"/>
    <property type="evidence" value="ECO:0007669"/>
    <property type="project" value="TreeGrafter"/>
</dbReference>
<keyword evidence="2" id="KW-0472">Membrane</keyword>
<keyword evidence="2" id="KW-1133">Transmembrane helix</keyword>
<reference evidence="3" key="1">
    <citation type="journal article" date="2020" name="Cell">
        <title>Large-Scale Comparative Analyses of Tick Genomes Elucidate Their Genetic Diversity and Vector Capacities.</title>
        <authorList>
            <consortium name="Tick Genome and Microbiome Consortium (TIGMIC)"/>
            <person name="Jia N."/>
            <person name="Wang J."/>
            <person name="Shi W."/>
            <person name="Du L."/>
            <person name="Sun Y."/>
            <person name="Zhan W."/>
            <person name="Jiang J.F."/>
            <person name="Wang Q."/>
            <person name="Zhang B."/>
            <person name="Ji P."/>
            <person name="Bell-Sakyi L."/>
            <person name="Cui X.M."/>
            <person name="Yuan T.T."/>
            <person name="Jiang B.G."/>
            <person name="Yang W.F."/>
            <person name="Lam T.T."/>
            <person name="Chang Q.C."/>
            <person name="Ding S.J."/>
            <person name="Wang X.J."/>
            <person name="Zhu J.G."/>
            <person name="Ruan X.D."/>
            <person name="Zhao L."/>
            <person name="Wei J.T."/>
            <person name="Ye R.Z."/>
            <person name="Que T.C."/>
            <person name="Du C.H."/>
            <person name="Zhou Y.H."/>
            <person name="Cheng J.X."/>
            <person name="Dai P.F."/>
            <person name="Guo W.B."/>
            <person name="Han X.H."/>
            <person name="Huang E.J."/>
            <person name="Li L.F."/>
            <person name="Wei W."/>
            <person name="Gao Y.C."/>
            <person name="Liu J.Z."/>
            <person name="Shao H.Z."/>
            <person name="Wang X."/>
            <person name="Wang C.C."/>
            <person name="Yang T.C."/>
            <person name="Huo Q.B."/>
            <person name="Li W."/>
            <person name="Chen H.Y."/>
            <person name="Chen S.E."/>
            <person name="Zhou L.G."/>
            <person name="Ni X.B."/>
            <person name="Tian J.H."/>
            <person name="Sheng Y."/>
            <person name="Liu T."/>
            <person name="Pan Y.S."/>
            <person name="Xia L.Y."/>
            <person name="Li J."/>
            <person name="Zhao F."/>
            <person name="Cao W.C."/>
        </authorList>
    </citation>
    <scope>NUCLEOTIDE SEQUENCE</scope>
    <source>
        <strain evidence="3">Rsan-2018</strain>
    </source>
</reference>
<keyword evidence="4" id="KW-1185">Reference proteome</keyword>
<evidence type="ECO:0000313" key="3">
    <source>
        <dbReference type="EMBL" id="KAH7946995.1"/>
    </source>
</evidence>